<dbReference type="SUPFAM" id="SSF52540">
    <property type="entry name" value="P-loop containing nucleoside triphosphate hydrolases"/>
    <property type="match status" value="1"/>
</dbReference>
<protein>
    <submittedName>
        <fullName evidence="2">Sulfotransferase family protein</fullName>
    </submittedName>
</protein>
<dbReference type="RefSeq" id="WP_106147047.1">
    <property type="nucleotide sequence ID" value="NZ_PVYX01000002.1"/>
</dbReference>
<name>A0A2T0MCT3_9FLAO</name>
<feature type="domain" description="Sulfotransferase" evidence="1">
    <location>
        <begin position="148"/>
        <end position="230"/>
    </location>
</feature>
<comment type="caution">
    <text evidence="2">The sequence shown here is derived from an EMBL/GenBank/DDBJ whole genome shotgun (WGS) entry which is preliminary data.</text>
</comment>
<dbReference type="AlphaFoldDB" id="A0A2T0MCT3"/>
<keyword evidence="2" id="KW-0808">Transferase</keyword>
<evidence type="ECO:0000259" key="1">
    <source>
        <dbReference type="Pfam" id="PF00685"/>
    </source>
</evidence>
<evidence type="ECO:0000313" key="3">
    <source>
        <dbReference type="Proteomes" id="UP000237640"/>
    </source>
</evidence>
<dbReference type="InterPro" id="IPR000863">
    <property type="entry name" value="Sulfotransferase_dom"/>
</dbReference>
<dbReference type="Proteomes" id="UP000237640">
    <property type="component" value="Unassembled WGS sequence"/>
</dbReference>
<dbReference type="InterPro" id="IPR027417">
    <property type="entry name" value="P-loop_NTPase"/>
</dbReference>
<dbReference type="Pfam" id="PF00685">
    <property type="entry name" value="Sulfotransfer_1"/>
    <property type="match status" value="1"/>
</dbReference>
<sequence>MEDKKTIIYIMSNQRSGSTLIENILSKSPQIVSIGESFLLGGYIHKTGPGSSCNWTCSCGDSLDDCTFWNSVYQRLNISNAREIKNTKIVYPKGKDIDYQKEQNEDVRSLMNLIYKAFFDITDCDVLVDSSKEAFYGVSLYQNSPYTFKFIYLKRDLRAVTLSKHKWRKKYNKKNIGLIKLILANYRHRLQCKLMLRKVDKEDVFNLSYEEFFKDPQLVLNQMSDFFGFKTFDMPEFMELSNDHTIAGTPNRFKKRRIQYDDQWENDSKKRPFFNALGFMLNKLG</sequence>
<dbReference type="EMBL" id="PVYX01000002">
    <property type="protein sequence ID" value="PRX55296.1"/>
    <property type="molecule type" value="Genomic_DNA"/>
</dbReference>
<gene>
    <name evidence="2" type="ORF">CLV81_3705</name>
</gene>
<proteinExistence type="predicted"/>
<dbReference type="OrthoDB" id="663914at2"/>
<keyword evidence="3" id="KW-1185">Reference proteome</keyword>
<dbReference type="Gene3D" id="3.40.50.300">
    <property type="entry name" value="P-loop containing nucleotide triphosphate hydrolases"/>
    <property type="match status" value="1"/>
</dbReference>
<evidence type="ECO:0000313" key="2">
    <source>
        <dbReference type="EMBL" id="PRX55296.1"/>
    </source>
</evidence>
<reference evidence="2 3" key="1">
    <citation type="submission" date="2018-03" db="EMBL/GenBank/DDBJ databases">
        <title>Genomic Encyclopedia of Archaeal and Bacterial Type Strains, Phase II (KMG-II): from individual species to whole genera.</title>
        <authorList>
            <person name="Goeker M."/>
        </authorList>
    </citation>
    <scope>NUCLEOTIDE SEQUENCE [LARGE SCALE GENOMIC DNA]</scope>
    <source>
        <strain evidence="2 3">DSM 25027</strain>
    </source>
</reference>
<accession>A0A2T0MCT3</accession>
<dbReference type="GO" id="GO:0008146">
    <property type="term" value="F:sulfotransferase activity"/>
    <property type="evidence" value="ECO:0007669"/>
    <property type="project" value="InterPro"/>
</dbReference>
<organism evidence="2 3">
    <name type="scientific">Flagellimonas meridianipacifica</name>
    <dbReference type="NCBI Taxonomy" id="1080225"/>
    <lineage>
        <taxon>Bacteria</taxon>
        <taxon>Pseudomonadati</taxon>
        <taxon>Bacteroidota</taxon>
        <taxon>Flavobacteriia</taxon>
        <taxon>Flavobacteriales</taxon>
        <taxon>Flavobacteriaceae</taxon>
        <taxon>Flagellimonas</taxon>
    </lineage>
</organism>